<dbReference type="FunFam" id="1.20.140.10:FF:000001">
    <property type="entry name" value="Acyl-CoA dehydrogenase"/>
    <property type="match status" value="1"/>
</dbReference>
<dbReference type="Pfam" id="PF02771">
    <property type="entry name" value="Acyl-CoA_dh_N"/>
    <property type="match status" value="1"/>
</dbReference>
<evidence type="ECO:0000256" key="5">
    <source>
        <dbReference type="ARBA" id="ARBA00022630"/>
    </source>
</evidence>
<dbReference type="PANTHER" id="PTHR43884">
    <property type="entry name" value="ACYL-COA DEHYDROGENASE"/>
    <property type="match status" value="1"/>
</dbReference>
<feature type="domain" description="Acyl-CoA dehydrogenase/oxidase C-terminal" evidence="9">
    <location>
        <begin position="230"/>
        <end position="378"/>
    </location>
</feature>
<dbReference type="Proteomes" id="UP000013520">
    <property type="component" value="Chromosome"/>
</dbReference>
<evidence type="ECO:0000256" key="3">
    <source>
        <dbReference type="ARBA" id="ARBA00009347"/>
    </source>
</evidence>
<feature type="domain" description="Acyl-CoA oxidase/dehydrogenase middle" evidence="10">
    <location>
        <begin position="122"/>
        <end position="218"/>
    </location>
</feature>
<dbReference type="AlphaFoldDB" id="R4KKV8"/>
<dbReference type="KEGG" id="dgi:Desgi_4018"/>
<dbReference type="Gene3D" id="2.40.110.10">
    <property type="entry name" value="Butyryl-CoA Dehydrogenase, subunit A, domain 2"/>
    <property type="match status" value="1"/>
</dbReference>
<name>R4KKV8_9FIRM</name>
<dbReference type="FunFam" id="2.40.110.10:FF:000001">
    <property type="entry name" value="Acyl-CoA dehydrogenase, mitochondrial"/>
    <property type="match status" value="1"/>
</dbReference>
<dbReference type="InterPro" id="IPR006089">
    <property type="entry name" value="Acyl-CoA_DH_CS"/>
</dbReference>
<evidence type="ECO:0000256" key="7">
    <source>
        <dbReference type="ARBA" id="ARBA00023002"/>
    </source>
</evidence>
<proteinExistence type="inferred from homology"/>
<keyword evidence="4" id="KW-0101">Branched-chain amino acid catabolism</keyword>
<keyword evidence="5 8" id="KW-0285">Flavoprotein</keyword>
<dbReference type="FunFam" id="1.10.540.10:FF:000002">
    <property type="entry name" value="Acyl-CoA dehydrogenase FadE19"/>
    <property type="match status" value="1"/>
</dbReference>
<dbReference type="PANTHER" id="PTHR43884:SF12">
    <property type="entry name" value="ISOVALERYL-COA DEHYDROGENASE, MITOCHONDRIAL-RELATED"/>
    <property type="match status" value="1"/>
</dbReference>
<keyword evidence="6 8" id="KW-0274">FAD</keyword>
<evidence type="ECO:0000313" key="12">
    <source>
        <dbReference type="EMBL" id="AGL03294.1"/>
    </source>
</evidence>
<dbReference type="GO" id="GO:0009083">
    <property type="term" value="P:branched-chain amino acid catabolic process"/>
    <property type="evidence" value="ECO:0007669"/>
    <property type="project" value="UniProtKB-KW"/>
</dbReference>
<dbReference type="SUPFAM" id="SSF56645">
    <property type="entry name" value="Acyl-CoA dehydrogenase NM domain-like"/>
    <property type="match status" value="1"/>
</dbReference>
<dbReference type="GO" id="GO:0003995">
    <property type="term" value="F:acyl-CoA dehydrogenase activity"/>
    <property type="evidence" value="ECO:0007669"/>
    <property type="project" value="InterPro"/>
</dbReference>
<feature type="domain" description="Acyl-CoA dehydrogenase/oxidase N-terminal" evidence="11">
    <location>
        <begin position="6"/>
        <end position="117"/>
    </location>
</feature>
<evidence type="ECO:0000256" key="4">
    <source>
        <dbReference type="ARBA" id="ARBA00022456"/>
    </source>
</evidence>
<dbReference type="Gene3D" id="1.10.540.10">
    <property type="entry name" value="Acyl-CoA dehydrogenase/oxidase, N-terminal domain"/>
    <property type="match status" value="1"/>
</dbReference>
<evidence type="ECO:0000259" key="9">
    <source>
        <dbReference type="Pfam" id="PF00441"/>
    </source>
</evidence>
<accession>R4KKV8</accession>
<keyword evidence="7 8" id="KW-0560">Oxidoreductase</keyword>
<organism evidence="12 13">
    <name type="scientific">Desulfoscipio gibsoniae DSM 7213</name>
    <dbReference type="NCBI Taxonomy" id="767817"/>
    <lineage>
        <taxon>Bacteria</taxon>
        <taxon>Bacillati</taxon>
        <taxon>Bacillota</taxon>
        <taxon>Clostridia</taxon>
        <taxon>Eubacteriales</taxon>
        <taxon>Desulfallaceae</taxon>
        <taxon>Desulfoscipio</taxon>
    </lineage>
</organism>
<dbReference type="Pfam" id="PF02770">
    <property type="entry name" value="Acyl-CoA_dh_M"/>
    <property type="match status" value="1"/>
</dbReference>
<dbReference type="RefSeq" id="WP_006523799.1">
    <property type="nucleotide sequence ID" value="NC_021184.1"/>
</dbReference>
<dbReference type="GO" id="GO:0050660">
    <property type="term" value="F:flavin adenine dinucleotide binding"/>
    <property type="evidence" value="ECO:0007669"/>
    <property type="project" value="InterPro"/>
</dbReference>
<dbReference type="SUPFAM" id="SSF47203">
    <property type="entry name" value="Acyl-CoA dehydrogenase C-terminal domain-like"/>
    <property type="match status" value="1"/>
</dbReference>
<dbReference type="InterPro" id="IPR009100">
    <property type="entry name" value="AcylCoA_DH/oxidase_NM_dom_sf"/>
</dbReference>
<dbReference type="InterPro" id="IPR046373">
    <property type="entry name" value="Acyl-CoA_Oxase/DH_mid-dom_sf"/>
</dbReference>
<dbReference type="InterPro" id="IPR013786">
    <property type="entry name" value="AcylCoA_DH/ox_N"/>
</dbReference>
<comment type="cofactor">
    <cofactor evidence="1 8">
        <name>FAD</name>
        <dbReference type="ChEBI" id="CHEBI:57692"/>
    </cofactor>
</comment>
<dbReference type="HOGENOM" id="CLU_018204_0_2_9"/>
<evidence type="ECO:0000259" key="10">
    <source>
        <dbReference type="Pfam" id="PF02770"/>
    </source>
</evidence>
<dbReference type="InterPro" id="IPR009075">
    <property type="entry name" value="AcylCo_DH/oxidase_C"/>
</dbReference>
<comment type="similarity">
    <text evidence="3 8">Belongs to the acyl-CoA dehydrogenase family.</text>
</comment>
<dbReference type="OrthoDB" id="9802447at2"/>
<evidence type="ECO:0000256" key="8">
    <source>
        <dbReference type="RuleBase" id="RU362125"/>
    </source>
</evidence>
<reference evidence="12 13" key="1">
    <citation type="submission" date="2012-01" db="EMBL/GenBank/DDBJ databases">
        <title>Complete sequence of Desulfotomaculum gibsoniae DSM 7213.</title>
        <authorList>
            <consortium name="US DOE Joint Genome Institute"/>
            <person name="Lucas S."/>
            <person name="Han J."/>
            <person name="Lapidus A."/>
            <person name="Cheng J.-F."/>
            <person name="Goodwin L."/>
            <person name="Pitluck S."/>
            <person name="Peters L."/>
            <person name="Ovchinnikova G."/>
            <person name="Teshima H."/>
            <person name="Detter J.C."/>
            <person name="Han C."/>
            <person name="Tapia R."/>
            <person name="Land M."/>
            <person name="Hauser L."/>
            <person name="Kyrpides N."/>
            <person name="Ivanova N."/>
            <person name="Pagani I."/>
            <person name="Parshina S."/>
            <person name="Plugge C."/>
            <person name="Muyzer G."/>
            <person name="Kuever J."/>
            <person name="Ivanova A."/>
            <person name="Nazina T."/>
            <person name="Klenk H.-P."/>
            <person name="Brambilla E."/>
            <person name="Spring S."/>
            <person name="Stams A.F."/>
            <person name="Woyke T."/>
        </authorList>
    </citation>
    <scope>NUCLEOTIDE SEQUENCE [LARGE SCALE GENOMIC DNA]</scope>
    <source>
        <strain evidence="12 13">DSM 7213</strain>
    </source>
</reference>
<dbReference type="eggNOG" id="COG1960">
    <property type="taxonomic scope" value="Bacteria"/>
</dbReference>
<evidence type="ECO:0000313" key="13">
    <source>
        <dbReference type="Proteomes" id="UP000013520"/>
    </source>
</evidence>
<evidence type="ECO:0000259" key="11">
    <source>
        <dbReference type="Pfam" id="PF02771"/>
    </source>
</evidence>
<dbReference type="InterPro" id="IPR036250">
    <property type="entry name" value="AcylCo_DH-like_C"/>
</dbReference>
<gene>
    <name evidence="12" type="ORF">Desgi_4018</name>
</gene>
<comment type="pathway">
    <text evidence="2">Amino-acid degradation; L-valine degradation.</text>
</comment>
<dbReference type="InterPro" id="IPR037069">
    <property type="entry name" value="AcylCoA_DH/ox_N_sf"/>
</dbReference>
<evidence type="ECO:0000256" key="2">
    <source>
        <dbReference type="ARBA" id="ARBA00005109"/>
    </source>
</evidence>
<evidence type="ECO:0000256" key="1">
    <source>
        <dbReference type="ARBA" id="ARBA00001974"/>
    </source>
</evidence>
<dbReference type="EMBL" id="CP003273">
    <property type="protein sequence ID" value="AGL03294.1"/>
    <property type="molecule type" value="Genomic_DNA"/>
</dbReference>
<dbReference type="Pfam" id="PF00441">
    <property type="entry name" value="Acyl-CoA_dh_1"/>
    <property type="match status" value="1"/>
</dbReference>
<dbReference type="STRING" id="767817.Desgi_4018"/>
<dbReference type="InterPro" id="IPR006091">
    <property type="entry name" value="Acyl-CoA_Oxase/DH_mid-dom"/>
</dbReference>
<keyword evidence="13" id="KW-1185">Reference proteome</keyword>
<evidence type="ECO:0000256" key="6">
    <source>
        <dbReference type="ARBA" id="ARBA00022827"/>
    </source>
</evidence>
<dbReference type="PIRSF" id="PIRSF016578">
    <property type="entry name" value="HsaA"/>
    <property type="match status" value="1"/>
</dbReference>
<sequence length="385" mass="42282">MDFTFTKEQELLREIIRKFTDKEVKPRAAEADRNHRLDPELIKMGADLGLFGILYPPELGGSGMGFTGLCIMLEELSRGCASFPLMLATHQGIGVMGIYLTGTPEQKEKYMTPCVEGQKIAACAITEPDAGSDIASMKTRAVLNGDHYIINGTKRFITNGGIADVIVVFAIVDSTPDNPGGMTAFIVEKDFPGFNVGKIEEKMGIRASSTAELFFEDMVVPVENVLGQVGKGFKLARQILEAGGRVTLGAMCLGAAKELVDLSIAYAKERKQFGRPIQDFQGIQWMLTDMAVSAYTMESIVYRTAWALDQGLPTTMDAAICKLYCSEGIDLVVDKAMQIFAGSGYMTDYPIERFYRDARINRIYEGTSEIQRMIIASTLVKKGVF</sequence>
<dbReference type="PROSITE" id="PS00072">
    <property type="entry name" value="ACYL_COA_DH_1"/>
    <property type="match status" value="1"/>
</dbReference>
<dbReference type="Gene3D" id="1.20.140.10">
    <property type="entry name" value="Butyryl-CoA Dehydrogenase, subunit A, domain 3"/>
    <property type="match status" value="1"/>
</dbReference>
<protein>
    <submittedName>
        <fullName evidence="12">Acyl-CoA dehydrogenase</fullName>
    </submittedName>
</protein>